<reference evidence="9 11" key="2">
    <citation type="submission" date="2019-12" db="EMBL/GenBank/DDBJ databases">
        <title>Chromosome-level assembly of the Caenorhabditis remanei genome.</title>
        <authorList>
            <person name="Teterina A.A."/>
            <person name="Willis J.H."/>
            <person name="Phillips P.C."/>
        </authorList>
    </citation>
    <scope>NUCLEOTIDE SEQUENCE [LARGE SCALE GENOMIC DNA]</scope>
    <source>
        <strain evidence="9 11">PX506</strain>
        <tissue evidence="9">Whole organism</tissue>
    </source>
</reference>
<evidence type="ECO:0000313" key="10">
    <source>
        <dbReference type="Proteomes" id="UP000008281"/>
    </source>
</evidence>
<keyword evidence="5" id="KW-0968">Cytoplasmic vesicle</keyword>
<evidence type="ECO:0000256" key="4">
    <source>
        <dbReference type="ARBA" id="ARBA00023136"/>
    </source>
</evidence>
<dbReference type="GeneID" id="9807316"/>
<feature type="compositionally biased region" description="Acidic residues" evidence="6">
    <location>
        <begin position="1"/>
        <end position="15"/>
    </location>
</feature>
<dbReference type="eggNOG" id="ENOG502TH2H">
    <property type="taxonomic scope" value="Eukaryota"/>
</dbReference>
<feature type="compositionally biased region" description="Basic and acidic residues" evidence="6">
    <location>
        <begin position="49"/>
        <end position="80"/>
    </location>
</feature>
<proteinExistence type="predicted"/>
<dbReference type="GO" id="GO:0005789">
    <property type="term" value="C:endoplasmic reticulum membrane"/>
    <property type="evidence" value="ECO:0007669"/>
    <property type="project" value="TreeGrafter"/>
</dbReference>
<evidence type="ECO:0000256" key="7">
    <source>
        <dbReference type="SAM" id="Phobius"/>
    </source>
</evidence>
<dbReference type="InParanoid" id="E3MCZ6"/>
<keyword evidence="3 7" id="KW-1133">Transmembrane helix</keyword>
<name>E3MCZ6_CAERE</name>
<evidence type="ECO:0000256" key="1">
    <source>
        <dbReference type="ARBA" id="ARBA00022692"/>
    </source>
</evidence>
<dbReference type="KEGG" id="crq:GCK72_010099"/>
<feature type="transmembrane region" description="Helical" evidence="7">
    <location>
        <begin position="110"/>
        <end position="136"/>
    </location>
</feature>
<evidence type="ECO:0000313" key="11">
    <source>
        <dbReference type="Proteomes" id="UP000483820"/>
    </source>
</evidence>
<dbReference type="OrthoDB" id="5873452at2759"/>
<dbReference type="Proteomes" id="UP000008281">
    <property type="component" value="Unassembled WGS sequence"/>
</dbReference>
<protein>
    <submittedName>
        <fullName evidence="8">Uncharacterized protein</fullName>
    </submittedName>
</protein>
<keyword evidence="2" id="KW-0256">Endoplasmic reticulum</keyword>
<evidence type="ECO:0000256" key="2">
    <source>
        <dbReference type="ARBA" id="ARBA00022824"/>
    </source>
</evidence>
<feature type="transmembrane region" description="Helical" evidence="7">
    <location>
        <begin position="148"/>
        <end position="172"/>
    </location>
</feature>
<keyword evidence="1 7" id="KW-0812">Transmembrane</keyword>
<evidence type="ECO:0000313" key="9">
    <source>
        <dbReference type="EMBL" id="KAF1761840.1"/>
    </source>
</evidence>
<evidence type="ECO:0000256" key="3">
    <source>
        <dbReference type="ARBA" id="ARBA00022989"/>
    </source>
</evidence>
<dbReference type="EMBL" id="WUAV01000003">
    <property type="protein sequence ID" value="KAF1761840.1"/>
    <property type="molecule type" value="Genomic_DNA"/>
</dbReference>
<dbReference type="PANTHER" id="PTHR31792">
    <property type="entry name" value="VACUOLAR ATPASE ASSEMBLY INTEGRAL MEMBRANE PROTEIN VMA21"/>
    <property type="match status" value="1"/>
</dbReference>
<dbReference type="STRING" id="31234.E3MCZ6"/>
<keyword evidence="4 7" id="KW-0472">Membrane</keyword>
<dbReference type="RefSeq" id="XP_003106074.1">
    <property type="nucleotide sequence ID" value="XM_003106026.1"/>
</dbReference>
<evidence type="ECO:0000256" key="6">
    <source>
        <dbReference type="SAM" id="MobiDB-lite"/>
    </source>
</evidence>
<reference evidence="8" key="1">
    <citation type="submission" date="2007-07" db="EMBL/GenBank/DDBJ databases">
        <title>PCAP assembly of the Caenorhabditis remanei genome.</title>
        <authorList>
            <consortium name="The Caenorhabditis remanei Sequencing Consortium"/>
            <person name="Wilson R.K."/>
        </authorList>
    </citation>
    <scope>NUCLEOTIDE SEQUENCE [LARGE SCALE GENOMIC DNA]</scope>
    <source>
        <strain evidence="8">PB4641</strain>
    </source>
</reference>
<dbReference type="EMBL" id="DS268435">
    <property type="protein sequence ID" value="EFO98600.1"/>
    <property type="molecule type" value="Genomic_DNA"/>
</dbReference>
<accession>E3MCZ6</accession>
<dbReference type="HOGENOM" id="CLU_1476421_0_0_1"/>
<sequence length="189" mass="21317">MADTIDQDPDFELVDGAERKSSTSDSFEAVDDKKTDSQSVSDNEEDEAEKTNENREAEEEKKLPFVDQSIKDDAERVPEKDGEDLVEDALNAPIRPDQEQFYTAEASNRAITLLIAFSAMMFTVPLLVMATLYYYVFIDHFHLPPKDAMLYAGIGAAFVVILIAAAFCYIAWKEEKDAEDKLKAEKKKE</sequence>
<dbReference type="Proteomes" id="UP000483820">
    <property type="component" value="Chromosome III"/>
</dbReference>
<organism evidence="10">
    <name type="scientific">Caenorhabditis remanei</name>
    <name type="common">Caenorhabditis vulgaris</name>
    <dbReference type="NCBI Taxonomy" id="31234"/>
    <lineage>
        <taxon>Eukaryota</taxon>
        <taxon>Metazoa</taxon>
        <taxon>Ecdysozoa</taxon>
        <taxon>Nematoda</taxon>
        <taxon>Chromadorea</taxon>
        <taxon>Rhabditida</taxon>
        <taxon>Rhabditina</taxon>
        <taxon>Rhabditomorpha</taxon>
        <taxon>Rhabditoidea</taxon>
        <taxon>Rhabditidae</taxon>
        <taxon>Peloderinae</taxon>
        <taxon>Caenorhabditis</taxon>
    </lineage>
</organism>
<dbReference type="PANTHER" id="PTHR31792:SF3">
    <property type="entry name" value="VACUOLAR ATPASE ASSEMBLY INTEGRAL MEMBRANE PROTEIN VMA21"/>
    <property type="match status" value="1"/>
</dbReference>
<dbReference type="GO" id="GO:0031410">
    <property type="term" value="C:cytoplasmic vesicle"/>
    <property type="evidence" value="ECO:0007669"/>
    <property type="project" value="UniProtKB-KW"/>
</dbReference>
<dbReference type="InterPro" id="IPR019013">
    <property type="entry name" value="Vma21"/>
</dbReference>
<gene>
    <name evidence="8" type="ORF">CRE_20262</name>
    <name evidence="9" type="ORF">GCK72_010099</name>
</gene>
<dbReference type="Pfam" id="PF09446">
    <property type="entry name" value="VMA21"/>
    <property type="match status" value="1"/>
</dbReference>
<evidence type="ECO:0000313" key="8">
    <source>
        <dbReference type="EMBL" id="EFO98600.1"/>
    </source>
</evidence>
<keyword evidence="10" id="KW-1185">Reference proteome</keyword>
<dbReference type="FunCoup" id="E3MCZ6">
    <property type="interactions" value="576"/>
</dbReference>
<evidence type="ECO:0000256" key="5">
    <source>
        <dbReference type="ARBA" id="ARBA00023329"/>
    </source>
</evidence>
<dbReference type="CTD" id="9807316"/>
<feature type="region of interest" description="Disordered" evidence="6">
    <location>
        <begin position="1"/>
        <end position="82"/>
    </location>
</feature>
<dbReference type="AlphaFoldDB" id="E3MCZ6"/>
<dbReference type="GO" id="GO:0070072">
    <property type="term" value="P:vacuolar proton-transporting V-type ATPase complex assembly"/>
    <property type="evidence" value="ECO:0007669"/>
    <property type="project" value="InterPro"/>
</dbReference>
<dbReference type="OMA" id="CYIAWKE"/>